<reference evidence="5 6" key="1">
    <citation type="submission" date="2017-02" db="EMBL/GenBank/DDBJ databases">
        <authorList>
            <person name="Peterson S.W."/>
        </authorList>
    </citation>
    <scope>NUCLEOTIDE SEQUENCE [LARGE SCALE GENOMIC DNA]</scope>
    <source>
        <strain evidence="5 6">B Mb 05.01</strain>
    </source>
</reference>
<evidence type="ECO:0000256" key="1">
    <source>
        <dbReference type="ARBA" id="ARBA00023002"/>
    </source>
</evidence>
<dbReference type="InterPro" id="IPR050463">
    <property type="entry name" value="Gfo/Idh/MocA_oxidrdct_glycsds"/>
</dbReference>
<dbReference type="InterPro" id="IPR000683">
    <property type="entry name" value="Gfo/Idh/MocA-like_OxRdtase_N"/>
</dbReference>
<feature type="domain" description="GFO/IDH/MocA-like oxidoreductase" evidence="4">
    <location>
        <begin position="102"/>
        <end position="243"/>
    </location>
</feature>
<dbReference type="GO" id="GO:0050112">
    <property type="term" value="F:inositol 2-dehydrogenase (NAD+) activity"/>
    <property type="evidence" value="ECO:0007669"/>
    <property type="project" value="UniProtKB-EC"/>
</dbReference>
<dbReference type="Proteomes" id="UP000196320">
    <property type="component" value="Unassembled WGS sequence"/>
</dbReference>
<protein>
    <submittedName>
        <fullName evidence="5">Myo-inositol 2-dehydrogenase</fullName>
        <ecNumber evidence="5">1.1.1.18</ecNumber>
    </submittedName>
</protein>
<dbReference type="EMBL" id="FUKO01000022">
    <property type="protein sequence ID" value="SJN37784.1"/>
    <property type="molecule type" value="Genomic_DNA"/>
</dbReference>
<organism evidence="5 6">
    <name type="scientific">Microbacterium esteraromaticum</name>
    <dbReference type="NCBI Taxonomy" id="57043"/>
    <lineage>
        <taxon>Bacteria</taxon>
        <taxon>Bacillati</taxon>
        <taxon>Actinomycetota</taxon>
        <taxon>Actinomycetes</taxon>
        <taxon>Micrococcales</taxon>
        <taxon>Microbacteriaceae</taxon>
        <taxon>Microbacterium</taxon>
    </lineage>
</organism>
<evidence type="ECO:0000313" key="6">
    <source>
        <dbReference type="Proteomes" id="UP000196320"/>
    </source>
</evidence>
<dbReference type="InterPro" id="IPR055170">
    <property type="entry name" value="GFO_IDH_MocA-like_dom"/>
</dbReference>
<dbReference type="PANTHER" id="PTHR43818">
    <property type="entry name" value="BCDNA.GH03377"/>
    <property type="match status" value="1"/>
</dbReference>
<dbReference type="AlphaFoldDB" id="A0A1R4K0U4"/>
<gene>
    <name evidence="5" type="ORF">FM104_09785</name>
</gene>
<dbReference type="SUPFAM" id="SSF55347">
    <property type="entry name" value="Glyceraldehyde-3-phosphate dehydrogenase-like, C-terminal domain"/>
    <property type="match status" value="1"/>
</dbReference>
<evidence type="ECO:0000259" key="3">
    <source>
        <dbReference type="Pfam" id="PF01408"/>
    </source>
</evidence>
<dbReference type="SUPFAM" id="SSF51735">
    <property type="entry name" value="NAD(P)-binding Rossmann-fold domains"/>
    <property type="match status" value="1"/>
</dbReference>
<evidence type="ECO:0000259" key="4">
    <source>
        <dbReference type="Pfam" id="PF22725"/>
    </source>
</evidence>
<dbReference type="Pfam" id="PF01408">
    <property type="entry name" value="GFO_IDH_MocA"/>
    <property type="match status" value="1"/>
</dbReference>
<evidence type="ECO:0000313" key="5">
    <source>
        <dbReference type="EMBL" id="SJN37784.1"/>
    </source>
</evidence>
<dbReference type="InterPro" id="IPR036291">
    <property type="entry name" value="NAD(P)-bd_dom_sf"/>
</dbReference>
<proteinExistence type="predicted"/>
<evidence type="ECO:0000256" key="2">
    <source>
        <dbReference type="ARBA" id="ARBA00023027"/>
    </source>
</evidence>
<dbReference type="Gene3D" id="3.40.50.720">
    <property type="entry name" value="NAD(P)-binding Rossmann-like Domain"/>
    <property type="match status" value="1"/>
</dbReference>
<feature type="domain" description="Gfo/Idh/MocA-like oxidoreductase N-terminal" evidence="3">
    <location>
        <begin position="23"/>
        <end position="93"/>
    </location>
</feature>
<sequence>MTAADVAEQGRDYATSVLGFRSSTADYRAVIEDPAVDVVSICAPNALHREIAVAAAAAGKPFWLEKPAGRTGAETEEIAAAATQAGVVTCVGFNYRHTPAVLHARELIESGALGRITNIRGRFFGGFSSDPEDPLTWRFTRESGGSGVLNDLMGHLVDLIQFLLGTIGSVAATTGTFIEDRPLLGGAEQRGAVENEDYATMLVEFAPDAVGSGALGSLEASRIAVGPKSEYGFEIFGTEGSLRWEFERLNELEVALTRSGPHVGYTRVFADRHFPGYARFQPSSGTGMGYDDLKTIEASLFLQAVLGGPALAGNIHDAVAASRVNDAAEASAATHAWQDIVATAGTTSNNRD</sequence>
<keyword evidence="6" id="KW-1185">Reference proteome</keyword>
<keyword evidence="1 5" id="KW-0560">Oxidoreductase</keyword>
<dbReference type="GO" id="GO:0000166">
    <property type="term" value="F:nucleotide binding"/>
    <property type="evidence" value="ECO:0007669"/>
    <property type="project" value="InterPro"/>
</dbReference>
<name>A0A1R4K0U4_9MICO</name>
<keyword evidence="2" id="KW-0520">NAD</keyword>
<dbReference type="Pfam" id="PF22725">
    <property type="entry name" value="GFO_IDH_MocA_C3"/>
    <property type="match status" value="1"/>
</dbReference>
<dbReference type="PANTHER" id="PTHR43818:SF11">
    <property type="entry name" value="BCDNA.GH03377"/>
    <property type="match status" value="1"/>
</dbReference>
<dbReference type="EC" id="1.1.1.18" evidence="5"/>
<dbReference type="Gene3D" id="3.30.360.10">
    <property type="entry name" value="Dihydrodipicolinate Reductase, domain 2"/>
    <property type="match status" value="1"/>
</dbReference>
<accession>A0A1R4K0U4</accession>